<keyword evidence="3 5" id="KW-0238">DNA-binding</keyword>
<dbReference type="NCBIfam" id="TIGR02249">
    <property type="entry name" value="integrase_gron"/>
    <property type="match status" value="1"/>
</dbReference>
<dbReference type="KEGG" id="rul:UC8_21680"/>
<dbReference type="PANTHER" id="PTHR30349">
    <property type="entry name" value="PHAGE INTEGRASE-RELATED"/>
    <property type="match status" value="1"/>
</dbReference>
<dbReference type="SUPFAM" id="SSF56349">
    <property type="entry name" value="DNA breaking-rejoining enzymes"/>
    <property type="match status" value="1"/>
</dbReference>
<evidence type="ECO:0000313" key="8">
    <source>
        <dbReference type="EMBL" id="QEG40162.1"/>
    </source>
</evidence>
<evidence type="ECO:0000313" key="9">
    <source>
        <dbReference type="Proteomes" id="UP000325286"/>
    </source>
</evidence>
<dbReference type="Pfam" id="PF00589">
    <property type="entry name" value="Phage_integrase"/>
    <property type="match status" value="1"/>
</dbReference>
<dbReference type="InterPro" id="IPR010998">
    <property type="entry name" value="Integrase_recombinase_N"/>
</dbReference>
<dbReference type="Gene3D" id="1.10.443.10">
    <property type="entry name" value="Intergrase catalytic core"/>
    <property type="match status" value="1"/>
</dbReference>
<evidence type="ECO:0000256" key="5">
    <source>
        <dbReference type="PROSITE-ProRule" id="PRU01248"/>
    </source>
</evidence>
<evidence type="ECO:0000256" key="1">
    <source>
        <dbReference type="ARBA" id="ARBA00008857"/>
    </source>
</evidence>
<dbReference type="InterPro" id="IPR011946">
    <property type="entry name" value="Integrase_integron-type"/>
</dbReference>
<feature type="domain" description="Tyr recombinase" evidence="6">
    <location>
        <begin position="225"/>
        <end position="438"/>
    </location>
</feature>
<keyword evidence="2" id="KW-0229">DNA integration</keyword>
<keyword evidence="4" id="KW-0233">DNA recombination</keyword>
<feature type="domain" description="Core-binding (CB)" evidence="7">
    <location>
        <begin position="111"/>
        <end position="208"/>
    </location>
</feature>
<dbReference type="Proteomes" id="UP000325286">
    <property type="component" value="Chromosome"/>
</dbReference>
<sequence>MSLAQFEREVLGDRLGDNDQIWFPRWLRRYALGIRNGLVDDLPVNKDLVVKFSRSLLANGAPAWQRWQAVRAVEFYRDFVLRRSEPDLSEMVMILARLGRKERNIDLEAPPTPDELAKLRGNFNRNEPLFIQTMRGEMRVLHYAAATEKAYVRWVKRFSKYVNSGELDQFDEKDIGTYLTSLAVEGNVSASTQNQAQSGLLFFYQCVLGKQLGFLNAVRARRSEQIPVWFSRKEIDRLLVHFVGVHRLMFLLIYGAGLRHKECRRLRIKDICFDEGHIVVRNGKGEKDRITFLPELAIDPLKSQIDVAARLHRIDVDEGYPQVYLPYALARKYPNACQELAWKWVFPSRQRCRDKRSGQVWRHHIAEEQFANAFKIALRHAGIPKHGVPHSLRHSFATHLVEAGTDISTVQKLMGHKDIETTMKYVHVSHQLGDSIKSPMDTLVHDRELRSRQTRH</sequence>
<dbReference type="PROSITE" id="PS51898">
    <property type="entry name" value="TYR_RECOMBINASE"/>
    <property type="match status" value="1"/>
</dbReference>
<evidence type="ECO:0000256" key="2">
    <source>
        <dbReference type="ARBA" id="ARBA00022908"/>
    </source>
</evidence>
<evidence type="ECO:0000259" key="6">
    <source>
        <dbReference type="PROSITE" id="PS51898"/>
    </source>
</evidence>
<reference evidence="8 9" key="1">
    <citation type="submission" date="2019-08" db="EMBL/GenBank/DDBJ databases">
        <title>Deep-cultivation of Planctomycetes and their phenomic and genomic characterization uncovers novel biology.</title>
        <authorList>
            <person name="Wiegand S."/>
            <person name="Jogler M."/>
            <person name="Boedeker C."/>
            <person name="Pinto D."/>
            <person name="Vollmers J."/>
            <person name="Rivas-Marin E."/>
            <person name="Kohn T."/>
            <person name="Peeters S.H."/>
            <person name="Heuer A."/>
            <person name="Rast P."/>
            <person name="Oberbeckmann S."/>
            <person name="Bunk B."/>
            <person name="Jeske O."/>
            <person name="Meyerdierks A."/>
            <person name="Storesund J.E."/>
            <person name="Kallscheuer N."/>
            <person name="Luecker S."/>
            <person name="Lage O.M."/>
            <person name="Pohl T."/>
            <person name="Merkel B.J."/>
            <person name="Hornburger P."/>
            <person name="Mueller R.-W."/>
            <person name="Bruemmer F."/>
            <person name="Labrenz M."/>
            <person name="Spormann A.M."/>
            <person name="Op den Camp H."/>
            <person name="Overmann J."/>
            <person name="Amann R."/>
            <person name="Jetten M.S.M."/>
            <person name="Mascher T."/>
            <person name="Medema M.H."/>
            <person name="Devos D.P."/>
            <person name="Kaster A.-K."/>
            <person name="Ovreas L."/>
            <person name="Rohde M."/>
            <person name="Galperin M.Y."/>
            <person name="Jogler C."/>
        </authorList>
    </citation>
    <scope>NUCLEOTIDE SEQUENCE [LARGE SCALE GENOMIC DNA]</scope>
    <source>
        <strain evidence="8 9">UC8</strain>
    </source>
</reference>
<dbReference type="InterPro" id="IPR011010">
    <property type="entry name" value="DNA_brk_join_enz"/>
</dbReference>
<evidence type="ECO:0000259" key="7">
    <source>
        <dbReference type="PROSITE" id="PS51900"/>
    </source>
</evidence>
<proteinExistence type="inferred from homology"/>
<dbReference type="InterPro" id="IPR002104">
    <property type="entry name" value="Integrase_catalytic"/>
</dbReference>
<organism evidence="8 9">
    <name type="scientific">Roseimaritima ulvae</name>
    <dbReference type="NCBI Taxonomy" id="980254"/>
    <lineage>
        <taxon>Bacteria</taxon>
        <taxon>Pseudomonadati</taxon>
        <taxon>Planctomycetota</taxon>
        <taxon>Planctomycetia</taxon>
        <taxon>Pirellulales</taxon>
        <taxon>Pirellulaceae</taxon>
        <taxon>Roseimaritima</taxon>
    </lineage>
</organism>
<dbReference type="PROSITE" id="PS51900">
    <property type="entry name" value="CB"/>
    <property type="match status" value="1"/>
</dbReference>
<dbReference type="PANTHER" id="PTHR30349:SF64">
    <property type="entry name" value="PROPHAGE INTEGRASE INTD-RELATED"/>
    <property type="match status" value="1"/>
</dbReference>
<comment type="similarity">
    <text evidence="1">Belongs to the 'phage' integrase family.</text>
</comment>
<dbReference type="EMBL" id="CP042914">
    <property type="protein sequence ID" value="QEG40162.1"/>
    <property type="molecule type" value="Genomic_DNA"/>
</dbReference>
<evidence type="ECO:0000256" key="4">
    <source>
        <dbReference type="ARBA" id="ARBA00023172"/>
    </source>
</evidence>
<dbReference type="InterPro" id="IPR004107">
    <property type="entry name" value="Integrase_SAM-like_N"/>
</dbReference>
<dbReference type="AlphaFoldDB" id="A0A5B9QQH0"/>
<dbReference type="Pfam" id="PF13495">
    <property type="entry name" value="Phage_int_SAM_4"/>
    <property type="match status" value="1"/>
</dbReference>
<evidence type="ECO:0000256" key="3">
    <source>
        <dbReference type="ARBA" id="ARBA00023125"/>
    </source>
</evidence>
<gene>
    <name evidence="8" type="primary">xerC</name>
    <name evidence="8" type="ORF">UC8_21680</name>
</gene>
<dbReference type="Gene3D" id="1.10.150.130">
    <property type="match status" value="1"/>
</dbReference>
<name>A0A5B9QQH0_9BACT</name>
<dbReference type="GO" id="GO:0006310">
    <property type="term" value="P:DNA recombination"/>
    <property type="evidence" value="ECO:0007669"/>
    <property type="project" value="UniProtKB-KW"/>
</dbReference>
<dbReference type="InterPro" id="IPR044068">
    <property type="entry name" value="CB"/>
</dbReference>
<dbReference type="InterPro" id="IPR050090">
    <property type="entry name" value="Tyrosine_recombinase_XerCD"/>
</dbReference>
<protein>
    <submittedName>
        <fullName evidence="8">Tyrosine recombinase XerC</fullName>
    </submittedName>
</protein>
<keyword evidence="9" id="KW-1185">Reference proteome</keyword>
<dbReference type="GO" id="GO:0015074">
    <property type="term" value="P:DNA integration"/>
    <property type="evidence" value="ECO:0007669"/>
    <property type="project" value="UniProtKB-KW"/>
</dbReference>
<dbReference type="InterPro" id="IPR013762">
    <property type="entry name" value="Integrase-like_cat_sf"/>
</dbReference>
<accession>A0A5B9QQH0</accession>
<dbReference type="GO" id="GO:0003677">
    <property type="term" value="F:DNA binding"/>
    <property type="evidence" value="ECO:0007669"/>
    <property type="project" value="UniProtKB-UniRule"/>
</dbReference>